<evidence type="ECO:0000256" key="15">
    <source>
        <dbReference type="ARBA" id="ARBA00039107"/>
    </source>
</evidence>
<evidence type="ECO:0000256" key="4">
    <source>
        <dbReference type="ARBA" id="ARBA00006003"/>
    </source>
</evidence>
<dbReference type="InterPro" id="IPR012163">
    <property type="entry name" value="Sialyl_trans"/>
</dbReference>
<evidence type="ECO:0000256" key="11">
    <source>
        <dbReference type="ARBA" id="ARBA00023034"/>
    </source>
</evidence>
<dbReference type="GO" id="GO:0000139">
    <property type="term" value="C:Golgi membrane"/>
    <property type="evidence" value="ECO:0007669"/>
    <property type="project" value="UniProtKB-SubCell"/>
</dbReference>
<dbReference type="PANTHER" id="PTHR46032">
    <property type="entry name" value="ALPHA-2,3-SIALYLTRANSFERASE ST3GAL I ISOFORM X1"/>
    <property type="match status" value="1"/>
</dbReference>
<dbReference type="STRING" id="307972.A0A2G8JY25"/>
<name>A0A2G8JY25_STIJA</name>
<evidence type="ECO:0000256" key="5">
    <source>
        <dbReference type="ARBA" id="ARBA00022525"/>
    </source>
</evidence>
<comment type="caution">
    <text evidence="19">The sequence shown here is derived from an EMBL/GenBank/DDBJ whole genome shotgun (WGS) entry which is preliminary data.</text>
</comment>
<dbReference type="GO" id="GO:0005576">
    <property type="term" value="C:extracellular region"/>
    <property type="evidence" value="ECO:0007669"/>
    <property type="project" value="UniProtKB-SubCell"/>
</dbReference>
<keyword evidence="8" id="KW-0812">Transmembrane</keyword>
<evidence type="ECO:0000256" key="1">
    <source>
        <dbReference type="ARBA" id="ARBA00004323"/>
    </source>
</evidence>
<dbReference type="GO" id="GO:0032580">
    <property type="term" value="C:Golgi cisterna membrane"/>
    <property type="evidence" value="ECO:0007669"/>
    <property type="project" value="UniProtKB-SubCell"/>
</dbReference>
<evidence type="ECO:0000256" key="2">
    <source>
        <dbReference type="ARBA" id="ARBA00004613"/>
    </source>
</evidence>
<keyword evidence="20" id="KW-1185">Reference proteome</keyword>
<dbReference type="EC" id="2.4.3.4" evidence="15"/>
<comment type="subcellular location">
    <subcellularLocation>
        <location evidence="1">Golgi apparatus membrane</location>
        <topology evidence="1">Single-pass type II membrane protein</topology>
    </subcellularLocation>
    <subcellularLocation>
        <location evidence="14">Golgi apparatus</location>
        <location evidence="14">Golgi stack membrane</location>
    </subcellularLocation>
    <subcellularLocation>
        <location evidence="2">Secreted</location>
    </subcellularLocation>
</comment>
<evidence type="ECO:0000256" key="8">
    <source>
        <dbReference type="ARBA" id="ARBA00022692"/>
    </source>
</evidence>
<keyword evidence="13" id="KW-0325">Glycoprotein</keyword>
<comment type="pathway">
    <text evidence="3">Protein modification; protein glycosylation.</text>
</comment>
<evidence type="ECO:0000256" key="18">
    <source>
        <dbReference type="PIRSR" id="PIRSR005557-2"/>
    </source>
</evidence>
<keyword evidence="11" id="KW-0333">Golgi apparatus</keyword>
<keyword evidence="6" id="KW-0328">Glycosyltransferase</keyword>
<proteinExistence type="inferred from homology"/>
<evidence type="ECO:0000256" key="17">
    <source>
        <dbReference type="ARBA" id="ARBA00042991"/>
    </source>
</evidence>
<dbReference type="Gene3D" id="3.90.1480.20">
    <property type="entry name" value="Glycosyl transferase family 29"/>
    <property type="match status" value="1"/>
</dbReference>
<dbReference type="InterPro" id="IPR038578">
    <property type="entry name" value="GT29-like_sf"/>
</dbReference>
<comment type="similarity">
    <text evidence="4">Belongs to the glycosyltransferase 29 family.</text>
</comment>
<dbReference type="Proteomes" id="UP000230750">
    <property type="component" value="Unassembled WGS sequence"/>
</dbReference>
<evidence type="ECO:0000256" key="10">
    <source>
        <dbReference type="ARBA" id="ARBA00022989"/>
    </source>
</evidence>
<dbReference type="FunFam" id="3.90.1480.20:FF:000015">
    <property type="entry name" value="Lactosylceramide alpha-2,3-sialyltransferase"/>
    <property type="match status" value="1"/>
</dbReference>
<sequence length="261" mass="29909">MKISYRDTSYLYLRVPPMKVAGIALNLLSPSNSSYETYKDLAKEIVRNQDVFNGKKPADSVRCAVVGNSGNLKNSTYGKIIDKNDLIIRMNNCPVRKFETDVGSRTTHYIAYPNSYRKRDDLSEALFVMAAFSIKDLQWLKKYLKYRRRSIVHPIAADKDKVFVLNPKLMWHIKHQWGLGKGRWASTGLLSVFFGLHICDEVNIFGFGANSKGNWDHYFESNDGKKNSQFRITKVHDSNAEEKILQMLSDAKKVTIFRGPD</sequence>
<evidence type="ECO:0000256" key="12">
    <source>
        <dbReference type="ARBA" id="ARBA00023136"/>
    </source>
</evidence>
<evidence type="ECO:0000313" key="19">
    <source>
        <dbReference type="EMBL" id="PIK40657.1"/>
    </source>
</evidence>
<dbReference type="PIRSF" id="PIRSF005557">
    <property type="entry name" value="Sialyl_trans"/>
    <property type="match status" value="1"/>
</dbReference>
<dbReference type="EMBL" id="MRZV01001098">
    <property type="protein sequence ID" value="PIK40657.1"/>
    <property type="molecule type" value="Genomic_DNA"/>
</dbReference>
<evidence type="ECO:0000256" key="9">
    <source>
        <dbReference type="ARBA" id="ARBA00022968"/>
    </source>
</evidence>
<keyword evidence="9" id="KW-0735">Signal-anchor</keyword>
<keyword evidence="5" id="KW-0964">Secreted</keyword>
<dbReference type="OrthoDB" id="10264956at2759"/>
<dbReference type="GO" id="GO:0003836">
    <property type="term" value="F:beta-galactoside (CMP) alpha-2,3-sialyltransferase activity"/>
    <property type="evidence" value="ECO:0007669"/>
    <property type="project" value="UniProtKB-EC"/>
</dbReference>
<dbReference type="AlphaFoldDB" id="A0A2G8JY25"/>
<gene>
    <name evidence="19" type="ORF">BSL78_22490</name>
</gene>
<evidence type="ECO:0000313" key="20">
    <source>
        <dbReference type="Proteomes" id="UP000230750"/>
    </source>
</evidence>
<evidence type="ECO:0000256" key="13">
    <source>
        <dbReference type="ARBA" id="ARBA00023180"/>
    </source>
</evidence>
<dbReference type="GO" id="GO:1901137">
    <property type="term" value="P:carbohydrate derivative biosynthetic process"/>
    <property type="evidence" value="ECO:0007669"/>
    <property type="project" value="UniProtKB-ARBA"/>
</dbReference>
<dbReference type="InterPro" id="IPR001675">
    <property type="entry name" value="Glyco_trans_29"/>
</dbReference>
<evidence type="ECO:0000256" key="3">
    <source>
        <dbReference type="ARBA" id="ARBA00004922"/>
    </source>
</evidence>
<reference evidence="19 20" key="1">
    <citation type="journal article" date="2017" name="PLoS Biol.">
        <title>The sea cucumber genome provides insights into morphological evolution and visceral regeneration.</title>
        <authorList>
            <person name="Zhang X."/>
            <person name="Sun L."/>
            <person name="Yuan J."/>
            <person name="Sun Y."/>
            <person name="Gao Y."/>
            <person name="Zhang L."/>
            <person name="Li S."/>
            <person name="Dai H."/>
            <person name="Hamel J.F."/>
            <person name="Liu C."/>
            <person name="Yu Y."/>
            <person name="Liu S."/>
            <person name="Lin W."/>
            <person name="Guo K."/>
            <person name="Jin S."/>
            <person name="Xu P."/>
            <person name="Storey K.B."/>
            <person name="Huan P."/>
            <person name="Zhang T."/>
            <person name="Zhou Y."/>
            <person name="Zhang J."/>
            <person name="Lin C."/>
            <person name="Li X."/>
            <person name="Xing L."/>
            <person name="Huo D."/>
            <person name="Sun M."/>
            <person name="Wang L."/>
            <person name="Mercier A."/>
            <person name="Li F."/>
            <person name="Yang H."/>
            <person name="Xiang J."/>
        </authorList>
    </citation>
    <scope>NUCLEOTIDE SEQUENCE [LARGE SCALE GENOMIC DNA]</scope>
    <source>
        <strain evidence="19">Shaxun</strain>
        <tissue evidence="19">Muscle</tissue>
    </source>
</reference>
<feature type="disulfide bond" evidence="18">
    <location>
        <begin position="63"/>
        <end position="199"/>
    </location>
</feature>
<evidence type="ECO:0000256" key="16">
    <source>
        <dbReference type="ARBA" id="ARBA00042448"/>
    </source>
</evidence>
<dbReference type="PANTHER" id="PTHR46032:SF2">
    <property type="entry name" value="GAL BETA 1,3-GALNAC ALPHA-2,3-SIALYL TRANSFERASE-RELATED"/>
    <property type="match status" value="1"/>
</dbReference>
<dbReference type="InterPro" id="IPR051757">
    <property type="entry name" value="Beta-gal_alpha2-3_sialyltrans"/>
</dbReference>
<keyword evidence="7 19" id="KW-0808">Transferase</keyword>
<protein>
    <recommendedName>
        <fullName evidence="15">beta-galactoside alpha-2,3-sialyltransferase</fullName>
        <ecNumber evidence="15">2.4.3.4</ecNumber>
    </recommendedName>
    <alternativeName>
        <fullName evidence="17">Gal-NAc6S</fullName>
    </alternativeName>
    <alternativeName>
        <fullName evidence="16">Gal-beta-1,3-GalNAc-alpha-2,3-sialyltransferase</fullName>
    </alternativeName>
</protein>
<evidence type="ECO:0000256" key="6">
    <source>
        <dbReference type="ARBA" id="ARBA00022676"/>
    </source>
</evidence>
<keyword evidence="10" id="KW-1133">Transmembrane helix</keyword>
<accession>A0A2G8JY25</accession>
<evidence type="ECO:0000256" key="14">
    <source>
        <dbReference type="ARBA" id="ARBA00037859"/>
    </source>
</evidence>
<dbReference type="Pfam" id="PF00777">
    <property type="entry name" value="Glyco_transf_29"/>
    <property type="match status" value="1"/>
</dbReference>
<keyword evidence="12" id="KW-0472">Membrane</keyword>
<evidence type="ECO:0000256" key="7">
    <source>
        <dbReference type="ARBA" id="ARBA00022679"/>
    </source>
</evidence>
<organism evidence="19 20">
    <name type="scientific">Stichopus japonicus</name>
    <name type="common">Sea cucumber</name>
    <dbReference type="NCBI Taxonomy" id="307972"/>
    <lineage>
        <taxon>Eukaryota</taxon>
        <taxon>Metazoa</taxon>
        <taxon>Echinodermata</taxon>
        <taxon>Eleutherozoa</taxon>
        <taxon>Echinozoa</taxon>
        <taxon>Holothuroidea</taxon>
        <taxon>Aspidochirotacea</taxon>
        <taxon>Aspidochirotida</taxon>
        <taxon>Stichopodidae</taxon>
        <taxon>Apostichopus</taxon>
    </lineage>
</organism>